<keyword evidence="1" id="KW-0418">Kinase</keyword>
<comment type="caution">
    <text evidence="5">The sequence shown here is derived from an EMBL/GenBank/DDBJ whole genome shotgun (WGS) entry which is preliminary data.</text>
</comment>
<dbReference type="Pfam" id="PF00069">
    <property type="entry name" value="Pkinase"/>
    <property type="match status" value="1"/>
</dbReference>
<keyword evidence="6" id="KW-1185">Reference proteome</keyword>
<evidence type="ECO:0000256" key="1">
    <source>
        <dbReference type="ARBA" id="ARBA00022527"/>
    </source>
</evidence>
<dbReference type="GO" id="GO:0004674">
    <property type="term" value="F:protein serine/threonine kinase activity"/>
    <property type="evidence" value="ECO:0007669"/>
    <property type="project" value="UniProtKB-KW"/>
</dbReference>
<evidence type="ECO:0000256" key="3">
    <source>
        <dbReference type="ARBA" id="ARBA00022840"/>
    </source>
</evidence>
<organism evidence="5 6">
    <name type="scientific">Carnegiea gigantea</name>
    <dbReference type="NCBI Taxonomy" id="171969"/>
    <lineage>
        <taxon>Eukaryota</taxon>
        <taxon>Viridiplantae</taxon>
        <taxon>Streptophyta</taxon>
        <taxon>Embryophyta</taxon>
        <taxon>Tracheophyta</taxon>
        <taxon>Spermatophyta</taxon>
        <taxon>Magnoliopsida</taxon>
        <taxon>eudicotyledons</taxon>
        <taxon>Gunneridae</taxon>
        <taxon>Pentapetalae</taxon>
        <taxon>Caryophyllales</taxon>
        <taxon>Cactineae</taxon>
        <taxon>Cactaceae</taxon>
        <taxon>Cactoideae</taxon>
        <taxon>Echinocereeae</taxon>
        <taxon>Carnegiea</taxon>
    </lineage>
</organism>
<dbReference type="PROSITE" id="PS00108">
    <property type="entry name" value="PROTEIN_KINASE_ST"/>
    <property type="match status" value="1"/>
</dbReference>
<protein>
    <recommendedName>
        <fullName evidence="4">Protein kinase domain-containing protein</fullName>
    </recommendedName>
</protein>
<dbReference type="InterPro" id="IPR000719">
    <property type="entry name" value="Prot_kinase_dom"/>
</dbReference>
<accession>A0A9Q1JXX8</accession>
<keyword evidence="1" id="KW-0723">Serine/threonine-protein kinase</keyword>
<keyword evidence="3" id="KW-0067">ATP-binding</keyword>
<dbReference type="PANTHER" id="PTHR47989">
    <property type="entry name" value="OS01G0750732 PROTEIN"/>
    <property type="match status" value="1"/>
</dbReference>
<sequence>MGFFLGCFGCGSGLRRPKYDDRVCPEMASVDGGEASGPVAGVKRYGWQEIESLTMNFKEVIGVGGYSTVYLAKFPNRALGAVKVYNGSERLNQVFKNELEINQKLVHPKIVKLIGYCDEIEGGVLVFEYIPKGNLQEHLHNSKSPSLTWKQRVSIAYQVAQALSYLHEGAGSLQLVHGDIKASNILLDEHLEPQLCDFGLAKEGFSSMVKPPSSSRGTPMMGSPGYIDPHFLMSGMASKKSDIYSFGVILLELITGIEPLVGGSGERLVRLTSMVRTSEGFDVEKVAKMVDPRLGSVDEEEVKALGSIAGLCLHQLPSLRPSSSEICSMIKERFFFIS</sequence>
<dbReference type="Gene3D" id="1.10.510.10">
    <property type="entry name" value="Transferase(Phosphotransferase) domain 1"/>
    <property type="match status" value="1"/>
</dbReference>
<dbReference type="SMART" id="SM00220">
    <property type="entry name" value="S_TKc"/>
    <property type="match status" value="1"/>
</dbReference>
<dbReference type="PROSITE" id="PS50011">
    <property type="entry name" value="PROTEIN_KINASE_DOM"/>
    <property type="match status" value="1"/>
</dbReference>
<gene>
    <name evidence="5" type="ORF">Cgig2_023048</name>
</gene>
<dbReference type="GO" id="GO:0005524">
    <property type="term" value="F:ATP binding"/>
    <property type="evidence" value="ECO:0007669"/>
    <property type="project" value="UniProtKB-KW"/>
</dbReference>
<keyword evidence="2" id="KW-0547">Nucleotide-binding</keyword>
<evidence type="ECO:0000256" key="2">
    <source>
        <dbReference type="ARBA" id="ARBA00022741"/>
    </source>
</evidence>
<evidence type="ECO:0000313" key="5">
    <source>
        <dbReference type="EMBL" id="KAJ8432918.1"/>
    </source>
</evidence>
<evidence type="ECO:0000313" key="6">
    <source>
        <dbReference type="Proteomes" id="UP001153076"/>
    </source>
</evidence>
<proteinExistence type="predicted"/>
<dbReference type="AlphaFoldDB" id="A0A9Q1JXX8"/>
<feature type="domain" description="Protein kinase" evidence="4">
    <location>
        <begin position="55"/>
        <end position="335"/>
    </location>
</feature>
<name>A0A9Q1JXX8_9CARY</name>
<dbReference type="OrthoDB" id="339325at2759"/>
<dbReference type="InterPro" id="IPR008271">
    <property type="entry name" value="Ser/Thr_kinase_AS"/>
</dbReference>
<dbReference type="SUPFAM" id="SSF56112">
    <property type="entry name" value="Protein kinase-like (PK-like)"/>
    <property type="match status" value="1"/>
</dbReference>
<dbReference type="PANTHER" id="PTHR47989:SF26">
    <property type="entry name" value="PROTEIN KINASE DOMAIN-CONTAINING PROTEIN"/>
    <property type="match status" value="1"/>
</dbReference>
<evidence type="ECO:0000259" key="4">
    <source>
        <dbReference type="PROSITE" id="PS50011"/>
    </source>
</evidence>
<dbReference type="Gene3D" id="3.30.200.20">
    <property type="entry name" value="Phosphorylase Kinase, domain 1"/>
    <property type="match status" value="1"/>
</dbReference>
<reference evidence="5" key="1">
    <citation type="submission" date="2022-04" db="EMBL/GenBank/DDBJ databases">
        <title>Carnegiea gigantea Genome sequencing and assembly v2.</title>
        <authorList>
            <person name="Copetti D."/>
            <person name="Sanderson M.J."/>
            <person name="Burquez A."/>
            <person name="Wojciechowski M.F."/>
        </authorList>
    </citation>
    <scope>NUCLEOTIDE SEQUENCE</scope>
    <source>
        <strain evidence="5">SGP5-SGP5p</strain>
        <tissue evidence="5">Aerial part</tissue>
    </source>
</reference>
<dbReference type="Proteomes" id="UP001153076">
    <property type="component" value="Unassembled WGS sequence"/>
</dbReference>
<dbReference type="EMBL" id="JAKOGI010000573">
    <property type="protein sequence ID" value="KAJ8432918.1"/>
    <property type="molecule type" value="Genomic_DNA"/>
</dbReference>
<keyword evidence="1" id="KW-0808">Transferase</keyword>
<dbReference type="InterPro" id="IPR011009">
    <property type="entry name" value="Kinase-like_dom_sf"/>
</dbReference>